<dbReference type="GO" id="GO:0005737">
    <property type="term" value="C:cytoplasm"/>
    <property type="evidence" value="ECO:0007669"/>
    <property type="project" value="TreeGrafter"/>
</dbReference>
<dbReference type="InterPro" id="IPR015421">
    <property type="entry name" value="PyrdxlP-dep_Trfase_major"/>
</dbReference>
<dbReference type="PANTHER" id="PTHR45677:SF8">
    <property type="entry name" value="CYSTEINE SULFINIC ACID DECARBOXYLASE"/>
    <property type="match status" value="1"/>
</dbReference>
<keyword evidence="4 6" id="KW-0663">Pyridoxal phosphate</keyword>
<dbReference type="GO" id="GO:0030170">
    <property type="term" value="F:pyridoxal phosphate binding"/>
    <property type="evidence" value="ECO:0007669"/>
    <property type="project" value="InterPro"/>
</dbReference>
<evidence type="ECO:0000256" key="2">
    <source>
        <dbReference type="ARBA" id="ARBA00009533"/>
    </source>
</evidence>
<dbReference type="GO" id="GO:0004058">
    <property type="term" value="F:aromatic-L-amino-acid decarboxylase activity"/>
    <property type="evidence" value="ECO:0007669"/>
    <property type="project" value="UniProtKB-EC"/>
</dbReference>
<proteinExistence type="inferred from homology"/>
<dbReference type="AlphaFoldDB" id="A0A486XGU4"/>
<name>A0A486XGU4_9GAMM</name>
<gene>
    <name evidence="8" type="ORF">BAL341_009</name>
</gene>
<evidence type="ECO:0000256" key="6">
    <source>
        <dbReference type="PIRSR" id="PIRSR602129-50"/>
    </source>
</evidence>
<keyword evidence="5 7" id="KW-0456">Lyase</keyword>
<evidence type="ECO:0000256" key="1">
    <source>
        <dbReference type="ARBA" id="ARBA00001933"/>
    </source>
</evidence>
<keyword evidence="3" id="KW-0210">Decarboxylase</keyword>
<comment type="similarity">
    <text evidence="2 7">Belongs to the group II decarboxylase family.</text>
</comment>
<evidence type="ECO:0000256" key="5">
    <source>
        <dbReference type="ARBA" id="ARBA00023239"/>
    </source>
</evidence>
<dbReference type="InterPro" id="IPR002129">
    <property type="entry name" value="PyrdxlP-dep_de-COase"/>
</dbReference>
<accession>A0A486XGU4</accession>
<evidence type="ECO:0000313" key="8">
    <source>
        <dbReference type="EMBL" id="VHN99586.1"/>
    </source>
</evidence>
<dbReference type="InterPro" id="IPR015424">
    <property type="entry name" value="PyrdxlP-dep_Trfase"/>
</dbReference>
<dbReference type="SUPFAM" id="SSF53383">
    <property type="entry name" value="PLP-dependent transferases"/>
    <property type="match status" value="1"/>
</dbReference>
<evidence type="ECO:0000256" key="4">
    <source>
        <dbReference type="ARBA" id="ARBA00022898"/>
    </source>
</evidence>
<dbReference type="EC" id="4.1.1.28" evidence="8"/>
<dbReference type="PANTHER" id="PTHR45677">
    <property type="entry name" value="GLUTAMATE DECARBOXYLASE-RELATED"/>
    <property type="match status" value="1"/>
</dbReference>
<dbReference type="GO" id="GO:0019752">
    <property type="term" value="P:carboxylic acid metabolic process"/>
    <property type="evidence" value="ECO:0007669"/>
    <property type="project" value="InterPro"/>
</dbReference>
<dbReference type="EMBL" id="CAAJGR010000046">
    <property type="protein sequence ID" value="VHN99586.1"/>
    <property type="molecule type" value="Genomic_DNA"/>
</dbReference>
<feature type="modified residue" description="N6-(pyridoxal phosphate)lysine" evidence="6">
    <location>
        <position position="250"/>
    </location>
</feature>
<dbReference type="Gene3D" id="3.40.640.10">
    <property type="entry name" value="Type I PLP-dependent aspartate aminotransferase-like (Major domain)"/>
    <property type="match status" value="1"/>
</dbReference>
<organism evidence="8">
    <name type="scientific">Rheinheimera sp. BAL341</name>
    <dbReference type="NCBI Taxonomy" id="1708203"/>
    <lineage>
        <taxon>Bacteria</taxon>
        <taxon>Pseudomonadati</taxon>
        <taxon>Pseudomonadota</taxon>
        <taxon>Gammaproteobacteria</taxon>
        <taxon>Chromatiales</taxon>
        <taxon>Chromatiaceae</taxon>
        <taxon>Rheinheimera</taxon>
    </lineage>
</organism>
<sequence>MSKKDKSFLPDTGLEHAVNLLRQVSKTQENLPDRFPERGIGEVQTLDLLAPHVFGRAARLDDSHALAHMDPPTPWITWATTLWNARLNQNLLHPATAPFAIEAEKKVMDWLTPFFGMNGGHMCSGSTIANLTALWAARDVKGIEKVVASKAAHISIEKAAKILGLPYEQISTNSSGQIDPDKIGDISNACLVLTAGTTATGVIDPLTLAGQAKWTHVDAAWAGPLRLSSTHARLLDGIDKADSVAISAHKWFFQPKDSALIMFRDADLANKAISFGGGYLAVQNIGVQGSRGAAAIPLLATMIAWGKEGITDRIDHAMSMAIILATALIKEDNISLWAMPKTGVTVFRPLHMNTEEFYQCLPKGMFSTCMLDNERWLRSVAANPLADIDEIVSIISEAIRGTIT</sequence>
<evidence type="ECO:0000256" key="7">
    <source>
        <dbReference type="RuleBase" id="RU000382"/>
    </source>
</evidence>
<dbReference type="Pfam" id="PF00282">
    <property type="entry name" value="Pyridoxal_deC"/>
    <property type="match status" value="1"/>
</dbReference>
<protein>
    <submittedName>
        <fullName evidence="8">Aromatic-L-amino-acid decarboxylase</fullName>
        <ecNumber evidence="8">4.1.1.28</ecNumber>
    </submittedName>
</protein>
<comment type="cofactor">
    <cofactor evidence="1 6 7">
        <name>pyridoxal 5'-phosphate</name>
        <dbReference type="ChEBI" id="CHEBI:597326"/>
    </cofactor>
</comment>
<reference evidence="8" key="1">
    <citation type="submission" date="2019-04" db="EMBL/GenBank/DDBJ databases">
        <authorList>
            <person name="Brambilla D."/>
        </authorList>
    </citation>
    <scope>NUCLEOTIDE SEQUENCE</scope>
    <source>
        <strain evidence="8">BAL1</strain>
    </source>
</reference>
<evidence type="ECO:0000256" key="3">
    <source>
        <dbReference type="ARBA" id="ARBA00022793"/>
    </source>
</evidence>